<sequence>MKQPIMEADMSVIAPDERADFLAILSRHRLDEGDFFVQEGGACDVVDDVYPLQGLVTITRRSTLKERDYQTGHGTQWPVAFEKDLNKGMFG</sequence>
<dbReference type="KEGG" id="buo:BRPE64_DCDS01510"/>
<dbReference type="AlphaFoldDB" id="R4X490"/>
<dbReference type="HOGENOM" id="CLU_168091_0_0_4"/>
<reference evidence="1 2" key="1">
    <citation type="journal article" date="2013" name="Genome Announc.">
        <title>Complete Genome Sequence of Burkholderia sp. Strain RPE64, Bacterial Symbiont of the Bean Bug Riptortus pedestris.</title>
        <authorList>
            <person name="Shibata T.F."/>
            <person name="Maeda T."/>
            <person name="Nikoh N."/>
            <person name="Yamaguchi K."/>
            <person name="Oshima K."/>
            <person name="Hattori M."/>
            <person name="Nishiyama T."/>
            <person name="Hasebe M."/>
            <person name="Fukatsu T."/>
            <person name="Kikuchi Y."/>
            <person name="Shigenobu S."/>
        </authorList>
    </citation>
    <scope>NUCLEOTIDE SEQUENCE [LARGE SCALE GENOMIC DNA]</scope>
    <source>
        <plasmid evidence="1 2">p1</plasmid>
    </source>
</reference>
<dbReference type="EMBL" id="AP013061">
    <property type="protein sequence ID" value="BAN27087.1"/>
    <property type="molecule type" value="Genomic_DNA"/>
</dbReference>
<accession>R4X490</accession>
<gene>
    <name evidence="1" type="ORF">BRPE64_DCDS01510</name>
</gene>
<dbReference type="PATRIC" id="fig|758793.3.peg.5304"/>
<reference evidence="1 2" key="2">
    <citation type="journal article" date="2018" name="Int. J. Syst. Evol. Microbiol.">
        <title>Burkholderia insecticola sp. nov., a gut symbiotic bacterium of the bean bug Riptortus pedestris.</title>
        <authorList>
            <person name="Takeshita K."/>
            <person name="Tamaki H."/>
            <person name="Ohbayashi T."/>
            <person name="Meng X.-Y."/>
            <person name="Sone T."/>
            <person name="Mitani Y."/>
            <person name="Peeters C."/>
            <person name="Kikuchi Y."/>
            <person name="Vandamme P."/>
        </authorList>
    </citation>
    <scope>NUCLEOTIDE SEQUENCE [LARGE SCALE GENOMIC DNA]</scope>
    <source>
        <strain evidence="1">RPE64</strain>
        <plasmid evidence="1 2">p1</plasmid>
    </source>
</reference>
<dbReference type="Proteomes" id="UP000013966">
    <property type="component" value="Plasmid p1"/>
</dbReference>
<keyword evidence="1" id="KW-0614">Plasmid</keyword>
<proteinExistence type="predicted"/>
<name>R4X490_9BURK</name>
<geneLocation type="plasmid" evidence="1 2">
    <name>p1</name>
</geneLocation>
<organism evidence="1 2">
    <name type="scientific">Caballeronia insecticola</name>
    <dbReference type="NCBI Taxonomy" id="758793"/>
    <lineage>
        <taxon>Bacteria</taxon>
        <taxon>Pseudomonadati</taxon>
        <taxon>Pseudomonadota</taxon>
        <taxon>Betaproteobacteria</taxon>
        <taxon>Burkholderiales</taxon>
        <taxon>Burkholderiaceae</taxon>
        <taxon>Caballeronia</taxon>
    </lineage>
</organism>
<evidence type="ECO:0000313" key="1">
    <source>
        <dbReference type="EMBL" id="BAN27087.1"/>
    </source>
</evidence>
<keyword evidence="2" id="KW-1185">Reference proteome</keyword>
<evidence type="ECO:0000313" key="2">
    <source>
        <dbReference type="Proteomes" id="UP000013966"/>
    </source>
</evidence>
<protein>
    <submittedName>
        <fullName evidence="1">Uncharacterized protein</fullName>
    </submittedName>
</protein>